<protein>
    <submittedName>
        <fullName evidence="2">Uncharacterized protein</fullName>
    </submittedName>
</protein>
<proteinExistence type="predicted"/>
<feature type="compositionally biased region" description="Basic and acidic residues" evidence="1">
    <location>
        <begin position="69"/>
        <end position="88"/>
    </location>
</feature>
<comment type="caution">
    <text evidence="2">The sequence shown here is derived from an EMBL/GenBank/DDBJ whole genome shotgun (WGS) entry which is preliminary data.</text>
</comment>
<feature type="non-terminal residue" evidence="2">
    <location>
        <position position="1"/>
    </location>
</feature>
<name>A0A371E1W3_MUCPR</name>
<accession>A0A371E1W3</accession>
<evidence type="ECO:0000256" key="1">
    <source>
        <dbReference type="SAM" id="MobiDB-lite"/>
    </source>
</evidence>
<gene>
    <name evidence="2" type="ORF">CR513_61857</name>
</gene>
<reference evidence="2" key="1">
    <citation type="submission" date="2018-05" db="EMBL/GenBank/DDBJ databases">
        <title>Draft genome of Mucuna pruriens seed.</title>
        <authorList>
            <person name="Nnadi N.E."/>
            <person name="Vos R."/>
            <person name="Hasami M.H."/>
            <person name="Devisetty U.K."/>
            <person name="Aguiy J.C."/>
        </authorList>
    </citation>
    <scope>NUCLEOTIDE SEQUENCE [LARGE SCALE GENOMIC DNA]</scope>
    <source>
        <strain evidence="2">JCA_2017</strain>
    </source>
</reference>
<evidence type="ECO:0000313" key="3">
    <source>
        <dbReference type="Proteomes" id="UP000257109"/>
    </source>
</evidence>
<sequence>MVSMMIVAMSVLPSSTLSNDVDVFHAIELLNYHHEGRVAEKGIHMALNYMDKDSIPSSPLSLSYKRRRDQIERHRESEFSQSKDKREG</sequence>
<dbReference type="EMBL" id="QJKJ01017179">
    <property type="protein sequence ID" value="RDX59426.1"/>
    <property type="molecule type" value="Genomic_DNA"/>
</dbReference>
<evidence type="ECO:0000313" key="2">
    <source>
        <dbReference type="EMBL" id="RDX59426.1"/>
    </source>
</evidence>
<feature type="region of interest" description="Disordered" evidence="1">
    <location>
        <begin position="53"/>
        <end position="88"/>
    </location>
</feature>
<keyword evidence="3" id="KW-1185">Reference proteome</keyword>
<dbReference type="Proteomes" id="UP000257109">
    <property type="component" value="Unassembled WGS sequence"/>
</dbReference>
<organism evidence="2 3">
    <name type="scientific">Mucuna pruriens</name>
    <name type="common">Velvet bean</name>
    <name type="synonym">Dolichos pruriens</name>
    <dbReference type="NCBI Taxonomy" id="157652"/>
    <lineage>
        <taxon>Eukaryota</taxon>
        <taxon>Viridiplantae</taxon>
        <taxon>Streptophyta</taxon>
        <taxon>Embryophyta</taxon>
        <taxon>Tracheophyta</taxon>
        <taxon>Spermatophyta</taxon>
        <taxon>Magnoliopsida</taxon>
        <taxon>eudicotyledons</taxon>
        <taxon>Gunneridae</taxon>
        <taxon>Pentapetalae</taxon>
        <taxon>rosids</taxon>
        <taxon>fabids</taxon>
        <taxon>Fabales</taxon>
        <taxon>Fabaceae</taxon>
        <taxon>Papilionoideae</taxon>
        <taxon>50 kb inversion clade</taxon>
        <taxon>NPAAA clade</taxon>
        <taxon>indigoferoid/millettioid clade</taxon>
        <taxon>Phaseoleae</taxon>
        <taxon>Mucuna</taxon>
    </lineage>
</organism>
<dbReference type="AlphaFoldDB" id="A0A371E1W3"/>